<dbReference type="EMBL" id="JAYJJR010000005">
    <property type="protein sequence ID" value="MEB3021310.1"/>
    <property type="molecule type" value="Genomic_DNA"/>
</dbReference>
<dbReference type="RefSeq" id="WP_225406308.1">
    <property type="nucleotide sequence ID" value="NZ_JAYJJR010000005.1"/>
</dbReference>
<dbReference type="Proteomes" id="UP001299596">
    <property type="component" value="Unassembled WGS sequence"/>
</dbReference>
<evidence type="ECO:0000313" key="1">
    <source>
        <dbReference type="EMBL" id="MEB3021310.1"/>
    </source>
</evidence>
<organism evidence="1 2">
    <name type="scientific">[Mycobacterium] crassicus</name>
    <dbReference type="NCBI Taxonomy" id="2872309"/>
    <lineage>
        <taxon>Bacteria</taxon>
        <taxon>Bacillati</taxon>
        <taxon>Actinomycetota</taxon>
        <taxon>Actinomycetes</taxon>
        <taxon>Mycobacteriales</taxon>
        <taxon>Mycobacteriaceae</taxon>
        <taxon>Mycolicibacter</taxon>
    </lineage>
</organism>
<proteinExistence type="predicted"/>
<comment type="caution">
    <text evidence="1">The sequence shown here is derived from an EMBL/GenBank/DDBJ whole genome shotgun (WGS) entry which is preliminary data.</text>
</comment>
<reference evidence="1 2" key="1">
    <citation type="submission" date="2023-12" db="EMBL/GenBank/DDBJ databases">
        <title>Description of new species of Mycobacterium terrae complex isolated from sewage at the Sao Paulo Zoological Park Foundation in Brazil.</title>
        <authorList>
            <person name="Romagnoli C.L."/>
            <person name="Conceicao E.C."/>
            <person name="Machado E."/>
            <person name="Barreto L.B.P.F."/>
            <person name="Sharma A."/>
            <person name="Silva N.M."/>
            <person name="Marques L.E."/>
            <person name="Juliana M.A."/>
            <person name="Lourenco M.C.S."/>
            <person name="Digiampietri L.A."/>
            <person name="Suffys P.N."/>
            <person name="Viana-Niero C."/>
        </authorList>
    </citation>
    <scope>NUCLEOTIDE SEQUENCE [LARGE SCALE GENOMIC DNA]</scope>
    <source>
        <strain evidence="1 2">MYC098</strain>
    </source>
</reference>
<gene>
    <name evidence="1" type="ORF">K6T79_09650</name>
</gene>
<protein>
    <submittedName>
        <fullName evidence="1">HK97 gp10 family phage protein</fullName>
    </submittedName>
</protein>
<evidence type="ECO:0000313" key="2">
    <source>
        <dbReference type="Proteomes" id="UP001299596"/>
    </source>
</evidence>
<name>A0ABU5XGA9_9MYCO</name>
<keyword evidence="2" id="KW-1185">Reference proteome</keyword>
<sequence length="115" mass="12156">MAKANPLVALGVPQSEIEDAIQNAAEAKAAKRDLAKKMVAHAKGESPVDHGDYAAAWYVDEDRRGNVRIVNDNFKAHWIEDGTGGSSPTPEFAVAAKTAIAFGGTAGDVINKPRK</sequence>
<accession>A0ABU5XGA9</accession>